<proteinExistence type="predicted"/>
<gene>
    <name evidence="1" type="ORF">FBU59_005517</name>
</gene>
<feature type="non-terminal residue" evidence="1">
    <location>
        <position position="185"/>
    </location>
</feature>
<name>A0ACC1J2R7_9FUNG</name>
<accession>A0ACC1J2R7</accession>
<evidence type="ECO:0000313" key="2">
    <source>
        <dbReference type="Proteomes" id="UP001150603"/>
    </source>
</evidence>
<dbReference type="EMBL" id="JANBPW010004418">
    <property type="protein sequence ID" value="KAJ1935006.1"/>
    <property type="molecule type" value="Genomic_DNA"/>
</dbReference>
<reference evidence="1" key="1">
    <citation type="submission" date="2022-07" db="EMBL/GenBank/DDBJ databases">
        <title>Phylogenomic reconstructions and comparative analyses of Kickxellomycotina fungi.</title>
        <authorList>
            <person name="Reynolds N.K."/>
            <person name="Stajich J.E."/>
            <person name="Barry K."/>
            <person name="Grigoriev I.V."/>
            <person name="Crous P."/>
            <person name="Smith M.E."/>
        </authorList>
    </citation>
    <scope>NUCLEOTIDE SEQUENCE</scope>
    <source>
        <strain evidence="1">NRRL 5244</strain>
    </source>
</reference>
<sequence>MATLIPSTLALFMCAAINAFPALGDELYAANDDTQLDSAELRRAVAVLTGQNSETFGDRDSRQELAVLTRWTGQTTTESKQPTMFQQLAARIPAAAERLVAELCVEPADTASDISKALEESWARSDAQKLCVPSMILSNGRRIPIQTMCKSSTVDFESCTDAQRACLKKAKTEVAQARVQALESV</sequence>
<dbReference type="Proteomes" id="UP001150603">
    <property type="component" value="Unassembled WGS sequence"/>
</dbReference>
<protein>
    <submittedName>
        <fullName evidence="1">Uncharacterized protein</fullName>
    </submittedName>
</protein>
<organism evidence="1 2">
    <name type="scientific">Linderina macrospora</name>
    <dbReference type="NCBI Taxonomy" id="4868"/>
    <lineage>
        <taxon>Eukaryota</taxon>
        <taxon>Fungi</taxon>
        <taxon>Fungi incertae sedis</taxon>
        <taxon>Zoopagomycota</taxon>
        <taxon>Kickxellomycotina</taxon>
        <taxon>Kickxellomycetes</taxon>
        <taxon>Kickxellales</taxon>
        <taxon>Kickxellaceae</taxon>
        <taxon>Linderina</taxon>
    </lineage>
</organism>
<evidence type="ECO:0000313" key="1">
    <source>
        <dbReference type="EMBL" id="KAJ1935006.1"/>
    </source>
</evidence>
<keyword evidence="2" id="KW-1185">Reference proteome</keyword>
<comment type="caution">
    <text evidence="1">The sequence shown here is derived from an EMBL/GenBank/DDBJ whole genome shotgun (WGS) entry which is preliminary data.</text>
</comment>